<dbReference type="EMBL" id="KN826087">
    <property type="protein sequence ID" value="KIK80154.1"/>
    <property type="molecule type" value="Genomic_DNA"/>
</dbReference>
<evidence type="ECO:0000313" key="3">
    <source>
        <dbReference type="Proteomes" id="UP000054538"/>
    </source>
</evidence>
<reference evidence="2 3" key="1">
    <citation type="submission" date="2014-04" db="EMBL/GenBank/DDBJ databases">
        <authorList>
            <consortium name="DOE Joint Genome Institute"/>
            <person name="Kuo A."/>
            <person name="Kohler A."/>
            <person name="Jargeat P."/>
            <person name="Nagy L.G."/>
            <person name="Floudas D."/>
            <person name="Copeland A."/>
            <person name="Barry K.W."/>
            <person name="Cichocki N."/>
            <person name="Veneault-Fourrey C."/>
            <person name="LaButti K."/>
            <person name="Lindquist E.A."/>
            <person name="Lipzen A."/>
            <person name="Lundell T."/>
            <person name="Morin E."/>
            <person name="Murat C."/>
            <person name="Sun H."/>
            <person name="Tunlid A."/>
            <person name="Henrissat B."/>
            <person name="Grigoriev I.V."/>
            <person name="Hibbett D.S."/>
            <person name="Martin F."/>
            <person name="Nordberg H.P."/>
            <person name="Cantor M.N."/>
            <person name="Hua S.X."/>
        </authorList>
    </citation>
    <scope>NUCLEOTIDE SEQUENCE [LARGE SCALE GENOMIC DNA]</scope>
    <source>
        <strain evidence="2 3">Ve08.2h10</strain>
    </source>
</reference>
<dbReference type="InParanoid" id="A0A0D0DG38"/>
<dbReference type="Proteomes" id="UP000054538">
    <property type="component" value="Unassembled WGS sequence"/>
</dbReference>
<feature type="region of interest" description="Disordered" evidence="1">
    <location>
        <begin position="159"/>
        <end position="209"/>
    </location>
</feature>
<gene>
    <name evidence="2" type="ORF">PAXRUDRAFT_28235</name>
</gene>
<reference evidence="3" key="2">
    <citation type="submission" date="2015-01" db="EMBL/GenBank/DDBJ databases">
        <title>Evolutionary Origins and Diversification of the Mycorrhizal Mutualists.</title>
        <authorList>
            <consortium name="DOE Joint Genome Institute"/>
            <consortium name="Mycorrhizal Genomics Consortium"/>
            <person name="Kohler A."/>
            <person name="Kuo A."/>
            <person name="Nagy L.G."/>
            <person name="Floudas D."/>
            <person name="Copeland A."/>
            <person name="Barry K.W."/>
            <person name="Cichocki N."/>
            <person name="Veneault-Fourrey C."/>
            <person name="LaButti K."/>
            <person name="Lindquist E.A."/>
            <person name="Lipzen A."/>
            <person name="Lundell T."/>
            <person name="Morin E."/>
            <person name="Murat C."/>
            <person name="Riley R."/>
            <person name="Ohm R."/>
            <person name="Sun H."/>
            <person name="Tunlid A."/>
            <person name="Henrissat B."/>
            <person name="Grigoriev I.V."/>
            <person name="Hibbett D.S."/>
            <person name="Martin F."/>
        </authorList>
    </citation>
    <scope>NUCLEOTIDE SEQUENCE [LARGE SCALE GENOMIC DNA]</scope>
    <source>
        <strain evidence="3">Ve08.2h10</strain>
    </source>
</reference>
<accession>A0A0D0DG38</accession>
<dbReference type="OrthoDB" id="2685667at2759"/>
<dbReference type="AlphaFoldDB" id="A0A0D0DG38"/>
<organism evidence="2 3">
    <name type="scientific">Paxillus rubicundulus Ve08.2h10</name>
    <dbReference type="NCBI Taxonomy" id="930991"/>
    <lineage>
        <taxon>Eukaryota</taxon>
        <taxon>Fungi</taxon>
        <taxon>Dikarya</taxon>
        <taxon>Basidiomycota</taxon>
        <taxon>Agaricomycotina</taxon>
        <taxon>Agaricomycetes</taxon>
        <taxon>Agaricomycetidae</taxon>
        <taxon>Boletales</taxon>
        <taxon>Paxilineae</taxon>
        <taxon>Paxillaceae</taxon>
        <taxon>Paxillus</taxon>
    </lineage>
</organism>
<name>A0A0D0DG38_9AGAM</name>
<keyword evidence="3" id="KW-1185">Reference proteome</keyword>
<evidence type="ECO:0000313" key="2">
    <source>
        <dbReference type="EMBL" id="KIK80154.1"/>
    </source>
</evidence>
<protein>
    <submittedName>
        <fullName evidence="2">Uncharacterized protein</fullName>
    </submittedName>
</protein>
<sequence>MNTYIDALQKHLFNWDPIELPLSMQQRLALDASISASRDDSDSESDEAAFLFDFPQHPVIHTNSLVPPSAQSSPGAPTNDANSFMISSHLEPSFSVCPSGHIRVRHPRQVTTQPNLKPKGNKTVPLLTIVSSDDDNKFYPPTSAPSTPKMCPRQVAIQPKSKGKTIVPLPTSMSSDNDNDEAPASFSPLTSAPITPKKCSKAPTTHTSTKVQVVKQRMVKADPHSPNTCVFDGVVKRRTVKADPRSPDTCVFDGVVKQQVVKADQTPAFQGVLPLEQTPDEMVATPKASTKPQKRIEVITPKDVAAVSGSVSHIKQSHPNIPADTYRVPIPEGRKGAIHPKHVTGSIHTQTLPRAEANRSRVTNNFYLMAMDPFAAASSSARDAGYDCISSEVSTLLEGRRVSSTTLDEIWMCIYQSPGYEPPNWMANLAKNGVSEDLFDLIPDIMVTASKDRRKTHWWYNFVFPPTPSQASLRWHTHPPSKVIQKSERRARWVSLATDVSGARQAYAQEAVEIANKHRCSVKWSQTQLLLNTKICNRRRVNSWNTSLKEKLHDTNADREPGNCFKLPQFVAQHKDELLREYRKLTPAQQRALNAKVQMAREAKVPTVRANPKAINHSIRAAFSTMDCDWTALCLKTGMEGFFMAVHWSIEDYAELKLFFTEKAEKFVQTVLDIKPHFLVLQLESWVMCLPPALVSDCSTNSSATAALQFKMDLVGTRATFCTVSKLNTLQTTFYWRKT</sequence>
<evidence type="ECO:0000256" key="1">
    <source>
        <dbReference type="SAM" id="MobiDB-lite"/>
    </source>
</evidence>
<dbReference type="HOGENOM" id="CLU_375559_0_0_1"/>
<proteinExistence type="predicted"/>